<dbReference type="Gene3D" id="3.40.140.10">
    <property type="entry name" value="Cytidine Deaminase, domain 2"/>
    <property type="match status" value="1"/>
</dbReference>
<dbReference type="InterPro" id="IPR037518">
    <property type="entry name" value="MPN"/>
</dbReference>
<dbReference type="AlphaFoldDB" id="A0A7R8WEP8"/>
<dbReference type="PROSITE" id="PS50249">
    <property type="entry name" value="MPN"/>
    <property type="match status" value="1"/>
</dbReference>
<dbReference type="GO" id="GO:0008237">
    <property type="term" value="F:metallopeptidase activity"/>
    <property type="evidence" value="ECO:0007669"/>
    <property type="project" value="InterPro"/>
</dbReference>
<reference evidence="1" key="1">
    <citation type="submission" date="2020-11" db="EMBL/GenBank/DDBJ databases">
        <authorList>
            <person name="Tran Van P."/>
        </authorList>
    </citation>
    <scope>NUCLEOTIDE SEQUENCE</scope>
</reference>
<evidence type="ECO:0000313" key="1">
    <source>
        <dbReference type="EMBL" id="CAD7229610.1"/>
    </source>
</evidence>
<gene>
    <name evidence="1" type="ORF">CTOB1V02_LOCUS7479</name>
</gene>
<dbReference type="GO" id="GO:0071541">
    <property type="term" value="C:eukaryotic translation initiation factor 3 complex, eIF3m"/>
    <property type="evidence" value="ECO:0007669"/>
    <property type="project" value="TreeGrafter"/>
</dbReference>
<dbReference type="OrthoDB" id="25498at2759"/>
<proteinExistence type="predicted"/>
<dbReference type="Pfam" id="PF13012">
    <property type="entry name" value="MitMem_reg"/>
    <property type="match status" value="1"/>
</dbReference>
<name>A0A7R8WEP8_9CRUS</name>
<accession>A0A7R8WEP8</accession>
<dbReference type="PANTHER" id="PTHR10540:SF6">
    <property type="entry name" value="EUKARYOTIC TRANSLATION INITIATION FACTOR 3 SUBUNIT F"/>
    <property type="match status" value="1"/>
</dbReference>
<dbReference type="Pfam" id="PF01398">
    <property type="entry name" value="JAB"/>
    <property type="match status" value="1"/>
</dbReference>
<dbReference type="PANTHER" id="PTHR10540">
    <property type="entry name" value="EUKARYOTIC TRANSLATION INITIATION FACTOR 3 SUBUNIT F-RELATED"/>
    <property type="match status" value="1"/>
</dbReference>
<dbReference type="EMBL" id="OB662171">
    <property type="protein sequence ID" value="CAD7229610.1"/>
    <property type="molecule type" value="Genomic_DNA"/>
</dbReference>
<dbReference type="GO" id="GO:0031369">
    <property type="term" value="F:translation initiation factor binding"/>
    <property type="evidence" value="ECO:0007669"/>
    <property type="project" value="TreeGrafter"/>
</dbReference>
<organism evidence="1">
    <name type="scientific">Cyprideis torosa</name>
    <dbReference type="NCBI Taxonomy" id="163714"/>
    <lineage>
        <taxon>Eukaryota</taxon>
        <taxon>Metazoa</taxon>
        <taxon>Ecdysozoa</taxon>
        <taxon>Arthropoda</taxon>
        <taxon>Crustacea</taxon>
        <taxon>Oligostraca</taxon>
        <taxon>Ostracoda</taxon>
        <taxon>Podocopa</taxon>
        <taxon>Podocopida</taxon>
        <taxon>Cytherocopina</taxon>
        <taxon>Cytheroidea</taxon>
        <taxon>Cytherideidae</taxon>
        <taxon>Cyprideis</taxon>
    </lineage>
</organism>
<dbReference type="GO" id="GO:0003743">
    <property type="term" value="F:translation initiation factor activity"/>
    <property type="evidence" value="ECO:0007669"/>
    <property type="project" value="TreeGrafter"/>
</dbReference>
<sequence length="237" mass="25489">MAPPPSQPLVFSSVSGQVVRVLVHPVALFSIVDSHERRPLKGTHVIGTLLGTHDGHGTVEVSACYTVPHKESGDEVAMDMEYAHDMAGLCRVSNDLEVVVGCVEQCSLRTQVRHSFGTILGQEGLAHPLSDLEDVTRNVGHMTRGIALLENYVEAVHQGRARSDPAVGRRLLSLLQLMRPLTESVLETFLNGKIKDVLMVLYLSKLLATQTLINEKLTLLAPNQPAQSSGGGGGGAY</sequence>
<dbReference type="InterPro" id="IPR024969">
    <property type="entry name" value="EIF3F/CSN6-like_C"/>
</dbReference>
<dbReference type="InterPro" id="IPR000555">
    <property type="entry name" value="JAMM/MPN+_dom"/>
</dbReference>
<protein>
    <submittedName>
        <fullName evidence="1">Uncharacterized protein</fullName>
    </submittedName>
</protein>